<evidence type="ECO:0000256" key="1">
    <source>
        <dbReference type="SAM" id="MobiDB-lite"/>
    </source>
</evidence>
<organism evidence="2 3">
    <name type="scientific">Archangium gephyra</name>
    <dbReference type="NCBI Taxonomy" id="48"/>
    <lineage>
        <taxon>Bacteria</taxon>
        <taxon>Pseudomonadati</taxon>
        <taxon>Myxococcota</taxon>
        <taxon>Myxococcia</taxon>
        <taxon>Myxococcales</taxon>
        <taxon>Cystobacterineae</taxon>
        <taxon>Archangiaceae</taxon>
        <taxon>Archangium</taxon>
    </lineage>
</organism>
<sequence length="90" mass="9735">MSARLLLAASPHRARHDERRRPPPSALHIAAHPFRGIRVPTWHPRSESSQAGCQSDPSRGRAQASAPGQPLGTPVPRNGSVLTPLRLQPC</sequence>
<evidence type="ECO:0000313" key="2">
    <source>
        <dbReference type="EMBL" id="AKJ01020.1"/>
    </source>
</evidence>
<accession>A0AAC8TCM4</accession>
<name>A0AAC8TCM4_9BACT</name>
<protein>
    <submittedName>
        <fullName evidence="2">Uncharacterized protein</fullName>
    </submittedName>
</protein>
<feature type="region of interest" description="Disordered" evidence="1">
    <location>
        <begin position="1"/>
        <end position="90"/>
    </location>
</feature>
<evidence type="ECO:0000313" key="3">
    <source>
        <dbReference type="Proteomes" id="UP000035579"/>
    </source>
</evidence>
<proteinExistence type="predicted"/>
<dbReference type="AlphaFoldDB" id="A0AAC8TCM4"/>
<dbReference type="EMBL" id="CP011509">
    <property type="protein sequence ID" value="AKJ01020.1"/>
    <property type="molecule type" value="Genomic_DNA"/>
</dbReference>
<dbReference type="KEGG" id="age:AA314_02646"/>
<dbReference type="Proteomes" id="UP000035579">
    <property type="component" value="Chromosome"/>
</dbReference>
<feature type="compositionally biased region" description="Polar residues" evidence="1">
    <location>
        <begin position="47"/>
        <end position="57"/>
    </location>
</feature>
<gene>
    <name evidence="2" type="ORF">AA314_02646</name>
</gene>
<reference evidence="2 3" key="1">
    <citation type="submission" date="2015-05" db="EMBL/GenBank/DDBJ databases">
        <title>Genome assembly of Archangium gephyra DSM 2261.</title>
        <authorList>
            <person name="Sharma G."/>
            <person name="Subramanian S."/>
        </authorList>
    </citation>
    <scope>NUCLEOTIDE SEQUENCE [LARGE SCALE GENOMIC DNA]</scope>
    <source>
        <strain evidence="2 3">DSM 2261</strain>
    </source>
</reference>